<evidence type="ECO:0000313" key="2">
    <source>
        <dbReference type="EMBL" id="RCW30984.1"/>
    </source>
</evidence>
<reference evidence="2 3" key="1">
    <citation type="submission" date="2018-07" db="EMBL/GenBank/DDBJ databases">
        <title>Freshwater and sediment microbial communities from various areas in North America, analyzing microbe dynamics in response to fracking.</title>
        <authorList>
            <person name="Lamendella R."/>
        </authorList>
    </citation>
    <scope>NUCLEOTIDE SEQUENCE [LARGE SCALE GENOMIC DNA]</scope>
    <source>
        <strain evidence="2 3">114E</strain>
        <strain evidence="1 4">114E_o</strain>
    </source>
</reference>
<evidence type="ECO:0000313" key="3">
    <source>
        <dbReference type="Proteomes" id="UP000252795"/>
    </source>
</evidence>
<protein>
    <submittedName>
        <fullName evidence="2">Uncharacterized protein</fullName>
    </submittedName>
</protein>
<name>A0A368UUD4_MARNT</name>
<evidence type="ECO:0000313" key="4">
    <source>
        <dbReference type="Proteomes" id="UP000253065"/>
    </source>
</evidence>
<dbReference type="AlphaFoldDB" id="A0A368UUD4"/>
<keyword evidence="4" id="KW-1185">Reference proteome</keyword>
<dbReference type="EMBL" id="QPJB01000013">
    <property type="protein sequence ID" value="RCW30984.1"/>
    <property type="molecule type" value="Genomic_DNA"/>
</dbReference>
<proteinExistence type="predicted"/>
<organism evidence="2 3">
    <name type="scientific">Marinobacter nauticus</name>
    <name type="common">Marinobacter hydrocarbonoclasticus</name>
    <name type="synonym">Marinobacter aquaeolei</name>
    <dbReference type="NCBI Taxonomy" id="2743"/>
    <lineage>
        <taxon>Bacteria</taxon>
        <taxon>Pseudomonadati</taxon>
        <taxon>Pseudomonadota</taxon>
        <taxon>Gammaproteobacteria</taxon>
        <taxon>Pseudomonadales</taxon>
        <taxon>Marinobacteraceae</taxon>
        <taxon>Marinobacter</taxon>
    </lineage>
</organism>
<accession>A0A368UUD4</accession>
<dbReference type="Proteomes" id="UP000253065">
    <property type="component" value="Unassembled WGS sequence"/>
</dbReference>
<gene>
    <name evidence="2" type="ORF">DET51_11329</name>
    <name evidence="1" type="ORF">DET64_11329</name>
</gene>
<dbReference type="EMBL" id="QNSA01000013">
    <property type="protein sequence ID" value="RBP69416.1"/>
    <property type="molecule type" value="Genomic_DNA"/>
</dbReference>
<comment type="caution">
    <text evidence="2">The sequence shown here is derived from an EMBL/GenBank/DDBJ whole genome shotgun (WGS) entry which is preliminary data.</text>
</comment>
<dbReference type="Proteomes" id="UP000252795">
    <property type="component" value="Unassembled WGS sequence"/>
</dbReference>
<sequence>MQTESFEYIERPGTRCGLWEYLQCRLEDDSSLHLQLARVVGPLKSIVPKTLSSLAPCSCFCCRALVQLFVFVLALRCHFCFCCCALIRVQWSCQFLKSLFKQGVVEMRCVSVTPYLLKVLPGSHDLDRKCYREEQVVTTDSRFILWVRLFCGECPGVADAPKVTSG</sequence>
<evidence type="ECO:0000313" key="1">
    <source>
        <dbReference type="EMBL" id="RBP69416.1"/>
    </source>
</evidence>